<feature type="domain" description="Partial AB-hydrolase lipase" evidence="10">
    <location>
        <begin position="42"/>
        <end position="97"/>
    </location>
</feature>
<name>T1KQ85_TETUR</name>
<dbReference type="eggNOG" id="KOG2624">
    <property type="taxonomic scope" value="Eukaryota"/>
</dbReference>
<dbReference type="FunFam" id="3.40.50.1820:FF:000057">
    <property type="entry name" value="Lipase"/>
    <property type="match status" value="1"/>
</dbReference>
<dbReference type="Pfam" id="PF04083">
    <property type="entry name" value="Abhydro_lipase"/>
    <property type="match status" value="1"/>
</dbReference>
<dbReference type="KEGG" id="tut:107366113"/>
<protein>
    <recommendedName>
        <fullName evidence="13">Lipase</fullName>
    </recommendedName>
</protein>
<evidence type="ECO:0000256" key="3">
    <source>
        <dbReference type="ARBA" id="ARBA00022801"/>
    </source>
</evidence>
<organism evidence="11 12">
    <name type="scientific">Tetranychus urticae</name>
    <name type="common">Two-spotted spider mite</name>
    <dbReference type="NCBI Taxonomy" id="32264"/>
    <lineage>
        <taxon>Eukaryota</taxon>
        <taxon>Metazoa</taxon>
        <taxon>Ecdysozoa</taxon>
        <taxon>Arthropoda</taxon>
        <taxon>Chelicerata</taxon>
        <taxon>Arachnida</taxon>
        <taxon>Acari</taxon>
        <taxon>Acariformes</taxon>
        <taxon>Trombidiformes</taxon>
        <taxon>Prostigmata</taxon>
        <taxon>Eleutherengona</taxon>
        <taxon>Raphignathae</taxon>
        <taxon>Tetranychoidea</taxon>
        <taxon>Tetranychidae</taxon>
        <taxon>Tetranychus</taxon>
    </lineage>
</organism>
<dbReference type="InterPro" id="IPR029058">
    <property type="entry name" value="AB_hydrolase_fold"/>
</dbReference>
<evidence type="ECO:0000256" key="1">
    <source>
        <dbReference type="ARBA" id="ARBA00010701"/>
    </source>
</evidence>
<evidence type="ECO:0008006" key="13">
    <source>
        <dbReference type="Google" id="ProtNLM"/>
    </source>
</evidence>
<evidence type="ECO:0000259" key="10">
    <source>
        <dbReference type="Pfam" id="PF04083"/>
    </source>
</evidence>
<evidence type="ECO:0000256" key="8">
    <source>
        <dbReference type="SAM" id="SignalP"/>
    </source>
</evidence>
<keyword evidence="3" id="KW-0378">Hydrolase</keyword>
<sequence>MVYKINKYLNIYQWSFLLLTIISPLIVKCESDPDEFVPPLIYIQSRGYTGESHYITTDDGYILQVHRIISPKYLNLPRKAALLQHGLLLSGMVFIINSPGGGDYFHGPVENHDPVNHYRSRHPEIGNNLGFLLADHGYDVWLANSRGNTYSTNHTKLSPFQDKKYWEFSFDEMALYDLPAVISHIQYVTGQKEIAYIGHSQGTAIAFVLLSERPQYASILKPVILLAPIMNISTTKDALKHVLTDEELMKDLLKVGGPLLPHASLLELFPEVVCATKLLYICENVLQIMGGLNVAQLNVTRLPVYFSYIPAGTSAKNFVHYKQMVLKGARYFDHGPEKNMAMYGKSEPPEFHFDRLDTSNMVMFWSENDLFCGAEEMDAVRRTLRRPPMAEYRIPDPLWSHMDFLFGRQAGRFVNGPILGILKRYPISWLPGRGPQNHGSFSGHSNLPTPAHKPGQLINKPKYSRPYQPSLNG</sequence>
<dbReference type="HOGENOM" id="CLU_010974_0_0_1"/>
<dbReference type="EMBL" id="CAEY01000349">
    <property type="status" value="NOT_ANNOTATED_CDS"/>
    <property type="molecule type" value="Genomic_DNA"/>
</dbReference>
<dbReference type="InterPro" id="IPR006693">
    <property type="entry name" value="AB_hydrolase_lipase"/>
</dbReference>
<comment type="similarity">
    <text evidence="1">Belongs to the AB hydrolase superfamily. Lipase family.</text>
</comment>
<keyword evidence="2 8" id="KW-0732">Signal</keyword>
<evidence type="ECO:0000256" key="4">
    <source>
        <dbReference type="ARBA" id="ARBA00022963"/>
    </source>
</evidence>
<evidence type="ECO:0000259" key="9">
    <source>
        <dbReference type="Pfam" id="PF00561"/>
    </source>
</evidence>
<dbReference type="GO" id="GO:0016787">
    <property type="term" value="F:hydrolase activity"/>
    <property type="evidence" value="ECO:0007669"/>
    <property type="project" value="UniProtKB-KW"/>
</dbReference>
<dbReference type="Pfam" id="PF00561">
    <property type="entry name" value="Abhydrolase_1"/>
    <property type="match status" value="1"/>
</dbReference>
<dbReference type="Gene3D" id="3.40.50.1820">
    <property type="entry name" value="alpha/beta hydrolase"/>
    <property type="match status" value="1"/>
</dbReference>
<evidence type="ECO:0000256" key="6">
    <source>
        <dbReference type="ARBA" id="ARBA00023180"/>
    </source>
</evidence>
<feature type="region of interest" description="Disordered" evidence="7">
    <location>
        <begin position="436"/>
        <end position="473"/>
    </location>
</feature>
<feature type="compositionally biased region" description="Polar residues" evidence="7">
    <location>
        <begin position="437"/>
        <end position="448"/>
    </location>
</feature>
<dbReference type="PANTHER" id="PTHR11005">
    <property type="entry name" value="LYSOSOMAL ACID LIPASE-RELATED"/>
    <property type="match status" value="1"/>
</dbReference>
<feature type="chain" id="PRO_5004591742" description="Lipase" evidence="8">
    <location>
        <begin position="32"/>
        <end position="473"/>
    </location>
</feature>
<dbReference type="EnsemblMetazoa" id="tetur17g03230.1">
    <property type="protein sequence ID" value="tetur17g03230.1"/>
    <property type="gene ID" value="tetur17g03230"/>
</dbReference>
<dbReference type="InterPro" id="IPR000073">
    <property type="entry name" value="AB_hydrolase_1"/>
</dbReference>
<evidence type="ECO:0000256" key="7">
    <source>
        <dbReference type="SAM" id="MobiDB-lite"/>
    </source>
</evidence>
<evidence type="ECO:0000313" key="11">
    <source>
        <dbReference type="EnsemblMetazoa" id="tetur17g03230.1"/>
    </source>
</evidence>
<evidence type="ECO:0000256" key="2">
    <source>
        <dbReference type="ARBA" id="ARBA00022729"/>
    </source>
</evidence>
<reference evidence="12" key="1">
    <citation type="submission" date="2011-08" db="EMBL/GenBank/DDBJ databases">
        <authorList>
            <person name="Rombauts S."/>
        </authorList>
    </citation>
    <scope>NUCLEOTIDE SEQUENCE</scope>
    <source>
        <strain evidence="12">London</strain>
    </source>
</reference>
<dbReference type="AlphaFoldDB" id="T1KQ85"/>
<dbReference type="GO" id="GO:0016042">
    <property type="term" value="P:lipid catabolic process"/>
    <property type="evidence" value="ECO:0007669"/>
    <property type="project" value="UniProtKB-KW"/>
</dbReference>
<evidence type="ECO:0000256" key="5">
    <source>
        <dbReference type="ARBA" id="ARBA00023098"/>
    </source>
</evidence>
<gene>
    <name evidence="11" type="primary">107366113</name>
</gene>
<dbReference type="Proteomes" id="UP000015104">
    <property type="component" value="Unassembled WGS sequence"/>
</dbReference>
<proteinExistence type="inferred from homology"/>
<keyword evidence="12" id="KW-1185">Reference proteome</keyword>
<evidence type="ECO:0000313" key="12">
    <source>
        <dbReference type="Proteomes" id="UP000015104"/>
    </source>
</evidence>
<reference evidence="11" key="2">
    <citation type="submission" date="2015-06" db="UniProtKB">
        <authorList>
            <consortium name="EnsemblMetazoa"/>
        </authorList>
    </citation>
    <scope>IDENTIFICATION</scope>
</reference>
<keyword evidence="6" id="KW-0325">Glycoprotein</keyword>
<keyword evidence="5" id="KW-0443">Lipid metabolism</keyword>
<accession>T1KQ85</accession>
<feature type="domain" description="AB hydrolase-1" evidence="9">
    <location>
        <begin position="132"/>
        <end position="237"/>
    </location>
</feature>
<dbReference type="SUPFAM" id="SSF53474">
    <property type="entry name" value="alpha/beta-Hydrolases"/>
    <property type="match status" value="1"/>
</dbReference>
<feature type="signal peptide" evidence="8">
    <location>
        <begin position="1"/>
        <end position="31"/>
    </location>
</feature>
<keyword evidence="4" id="KW-0442">Lipid degradation</keyword>
<dbReference type="OrthoDB" id="7958685at2759"/>